<keyword evidence="4" id="KW-0970">Cilium biogenesis/degradation</keyword>
<comment type="subcellular location">
    <subcellularLocation>
        <location evidence="2">Cytoplasm</location>
        <location evidence="2">Cytoskeleton</location>
        <location evidence="2">Cilium axoneme</location>
    </subcellularLocation>
    <subcellularLocation>
        <location evidence="1">Cytoplasm</location>
        <location evidence="1">Cytoskeleton</location>
        <location evidence="1">Cilium basal body</location>
    </subcellularLocation>
</comment>
<dbReference type="PANTHER" id="PTHR31363">
    <property type="entry name" value="TRAF3-INTERACTING PROTEIN 1"/>
    <property type="match status" value="1"/>
</dbReference>
<protein>
    <recommendedName>
        <fullName evidence="9">TRAF3-interacting protein 1</fullName>
    </recommendedName>
</protein>
<reference evidence="15" key="1">
    <citation type="submission" date="2025-08" db="UniProtKB">
        <authorList>
            <consortium name="RefSeq"/>
        </authorList>
    </citation>
    <scope>IDENTIFICATION</scope>
</reference>
<dbReference type="GeneID" id="103365000"/>
<dbReference type="PANTHER" id="PTHR31363:SF0">
    <property type="entry name" value="TRAF3-INTERACTING PROTEIN 1"/>
    <property type="match status" value="1"/>
</dbReference>
<feature type="compositionally biased region" description="Low complexity" evidence="11">
    <location>
        <begin position="392"/>
        <end position="404"/>
    </location>
</feature>
<feature type="compositionally biased region" description="Polar residues" evidence="11">
    <location>
        <begin position="498"/>
        <end position="510"/>
    </location>
</feature>
<evidence type="ECO:0000259" key="12">
    <source>
        <dbReference type="Pfam" id="PF10243"/>
    </source>
</evidence>
<dbReference type="FunFam" id="1.10.418.50:FF:000001">
    <property type="entry name" value="TRAF3-interacting protein 1 isoform X1"/>
    <property type="match status" value="1"/>
</dbReference>
<dbReference type="GO" id="GO:0048513">
    <property type="term" value="P:animal organ development"/>
    <property type="evidence" value="ECO:0007669"/>
    <property type="project" value="UniProtKB-ARBA"/>
</dbReference>
<evidence type="ECO:0000256" key="9">
    <source>
        <dbReference type="ARBA" id="ARBA00070492"/>
    </source>
</evidence>
<evidence type="ECO:0000313" key="15">
    <source>
        <dbReference type="RefSeq" id="XP_008290541.1"/>
    </source>
</evidence>
<feature type="compositionally biased region" description="Basic and acidic residues" evidence="11">
    <location>
        <begin position="478"/>
        <end position="496"/>
    </location>
</feature>
<keyword evidence="6" id="KW-0206">Cytoskeleton</keyword>
<dbReference type="InterPro" id="IPR018799">
    <property type="entry name" value="TRAF3IP1"/>
</dbReference>
<dbReference type="GO" id="GO:0008017">
    <property type="term" value="F:microtubule binding"/>
    <property type="evidence" value="ECO:0007669"/>
    <property type="project" value="InterPro"/>
</dbReference>
<evidence type="ECO:0000313" key="14">
    <source>
        <dbReference type="Proteomes" id="UP000694891"/>
    </source>
</evidence>
<feature type="region of interest" description="Disordered" evidence="11">
    <location>
        <begin position="136"/>
        <end position="516"/>
    </location>
</feature>
<evidence type="ECO:0000259" key="13">
    <source>
        <dbReference type="Pfam" id="PF17749"/>
    </source>
</evidence>
<evidence type="ECO:0000256" key="11">
    <source>
        <dbReference type="SAM" id="MobiDB-lite"/>
    </source>
</evidence>
<sequence length="634" mass="72445">MNAAVVKKTQETLGKVIKKPPLTEKLLSKPPFRYLHDIFSEVIRTTGFMKGLYEENEMKSDSVKDKESKIVFLQKAIDVVMLVSGEPLAAKPARIVAGHEPEKTNELLQAIAKCCLNKMSSEDAVKRVVTGEKVDIKTKASTSRSQGKENREGRERHPDREEKKKITERSGSRDQKDPDQPKEQEGRRRDGEKEHHRDRERSDKHHRGEQDHHAKDKDKSRDRERDKGRVRDKDKEKDRERDREREKDKERDKDRERTRERDPHRDRERDKEKRRDRDKERHKDTDERNRSGESGQSKARVSEEPQQKPSPEEPSKTAKTVPAPTEAVENQSDSPARIPRPSSAKGQRRRPKIGGQDESDSEGDGDAQLAQRPVPQENGDTGGSSVPSDMTSSSRRIARPSSARPAPPRVKRQESYSDVTPAERLSSAKPSAPVILDGKRLSEDEEDEDEQFLVEETVPPPADAPEIEVQPTQEVDSEEKHGGLVKKILETKKDYELSPSSPKSKEQNLVSEAARKKERDMVTREIERLRSSIQMVCRSSLPLGKIMDYIQEDMDAMQAELHTWRKENKEHAQALLQEQRATDHAVEPLKAELAELEQLINDQHDKICAVRSNILKNEEKIQKMVTGINFSSST</sequence>
<feature type="domain" description="TRAF3-interacting protein 1 C-terminal" evidence="13">
    <location>
        <begin position="478"/>
        <end position="626"/>
    </location>
</feature>
<gene>
    <name evidence="15" type="primary">traf3ip1</name>
</gene>
<evidence type="ECO:0000256" key="6">
    <source>
        <dbReference type="ARBA" id="ARBA00023212"/>
    </source>
</evidence>
<evidence type="ECO:0000256" key="10">
    <source>
        <dbReference type="SAM" id="Coils"/>
    </source>
</evidence>
<proteinExistence type="inferred from homology"/>
<keyword evidence="3" id="KW-0963">Cytoplasm</keyword>
<dbReference type="GO" id="GO:0070507">
    <property type="term" value="P:regulation of microtubule cytoskeleton organization"/>
    <property type="evidence" value="ECO:0007669"/>
    <property type="project" value="TreeGrafter"/>
</dbReference>
<evidence type="ECO:0000256" key="2">
    <source>
        <dbReference type="ARBA" id="ARBA00004430"/>
    </source>
</evidence>
<dbReference type="GO" id="GO:0030992">
    <property type="term" value="C:intraciliary transport particle B"/>
    <property type="evidence" value="ECO:0007669"/>
    <property type="project" value="TreeGrafter"/>
</dbReference>
<dbReference type="GO" id="GO:0042073">
    <property type="term" value="P:intraciliary transport"/>
    <property type="evidence" value="ECO:0007669"/>
    <property type="project" value="TreeGrafter"/>
</dbReference>
<evidence type="ECO:0000256" key="8">
    <source>
        <dbReference type="ARBA" id="ARBA00043971"/>
    </source>
</evidence>
<dbReference type="InterPro" id="IPR042576">
    <property type="entry name" value="TRAF3IP1_N_sf"/>
</dbReference>
<dbReference type="Pfam" id="PF10243">
    <property type="entry name" value="MIP-T3"/>
    <property type="match status" value="1"/>
</dbReference>
<dbReference type="CTD" id="26146"/>
<dbReference type="GO" id="GO:0048731">
    <property type="term" value="P:system development"/>
    <property type="evidence" value="ECO:0007669"/>
    <property type="project" value="UniProtKB-ARBA"/>
</dbReference>
<feature type="domain" description="TRAF3-interacting protein 1 N-terminal" evidence="12">
    <location>
        <begin position="5"/>
        <end position="116"/>
    </location>
</feature>
<evidence type="ECO:0000256" key="3">
    <source>
        <dbReference type="ARBA" id="ARBA00022490"/>
    </source>
</evidence>
<name>A0A9Y4KK56_9TELE</name>
<comment type="similarity">
    <text evidence="8">Belongs to the TRAF3IP1 family.</text>
</comment>
<keyword evidence="14" id="KW-1185">Reference proteome</keyword>
<keyword evidence="7" id="KW-0966">Cell projection</keyword>
<dbReference type="Pfam" id="PF17749">
    <property type="entry name" value="MIP-T3_C"/>
    <property type="match status" value="1"/>
</dbReference>
<feature type="compositionally biased region" description="Acidic residues" evidence="11">
    <location>
        <begin position="443"/>
        <end position="453"/>
    </location>
</feature>
<dbReference type="RefSeq" id="XP_008290541.1">
    <property type="nucleotide sequence ID" value="XM_008292319.1"/>
</dbReference>
<dbReference type="GO" id="GO:0005930">
    <property type="term" value="C:axoneme"/>
    <property type="evidence" value="ECO:0007669"/>
    <property type="project" value="UniProtKB-SubCell"/>
</dbReference>
<keyword evidence="5 10" id="KW-0175">Coiled coil</keyword>
<evidence type="ECO:0000256" key="7">
    <source>
        <dbReference type="ARBA" id="ARBA00023273"/>
    </source>
</evidence>
<feature type="compositionally biased region" description="Basic and acidic residues" evidence="11">
    <location>
        <begin position="146"/>
        <end position="291"/>
    </location>
</feature>
<dbReference type="GO" id="GO:0036064">
    <property type="term" value="C:ciliary basal body"/>
    <property type="evidence" value="ECO:0007669"/>
    <property type="project" value="TreeGrafter"/>
</dbReference>
<dbReference type="InterPro" id="IPR041476">
    <property type="entry name" value="TRAF3IP1_C"/>
</dbReference>
<dbReference type="Gene3D" id="1.10.418.50">
    <property type="entry name" value="Microtubule-binding protein MIP-T3"/>
    <property type="match status" value="1"/>
</dbReference>
<dbReference type="AlphaFoldDB" id="A0A9Y4KK56"/>
<evidence type="ECO:0000256" key="1">
    <source>
        <dbReference type="ARBA" id="ARBA00004120"/>
    </source>
</evidence>
<evidence type="ECO:0000256" key="4">
    <source>
        <dbReference type="ARBA" id="ARBA00022794"/>
    </source>
</evidence>
<feature type="compositionally biased region" description="Basic and acidic residues" evidence="11">
    <location>
        <begin position="300"/>
        <end position="316"/>
    </location>
</feature>
<accession>A0A9Y4KK56</accession>
<dbReference type="Proteomes" id="UP000694891">
    <property type="component" value="Unplaced"/>
</dbReference>
<dbReference type="InterPro" id="IPR040468">
    <property type="entry name" value="TRAF3IP1_N"/>
</dbReference>
<organism evidence="14 15">
    <name type="scientific">Stegastes partitus</name>
    <name type="common">bicolor damselfish</name>
    <dbReference type="NCBI Taxonomy" id="144197"/>
    <lineage>
        <taxon>Eukaryota</taxon>
        <taxon>Metazoa</taxon>
        <taxon>Chordata</taxon>
        <taxon>Craniata</taxon>
        <taxon>Vertebrata</taxon>
        <taxon>Euteleostomi</taxon>
        <taxon>Actinopterygii</taxon>
        <taxon>Neopterygii</taxon>
        <taxon>Teleostei</taxon>
        <taxon>Neoteleostei</taxon>
        <taxon>Acanthomorphata</taxon>
        <taxon>Ovalentaria</taxon>
        <taxon>Pomacentridae</taxon>
        <taxon>Stegastes</taxon>
    </lineage>
</organism>
<dbReference type="GO" id="GO:0060271">
    <property type="term" value="P:cilium assembly"/>
    <property type="evidence" value="ECO:0007669"/>
    <property type="project" value="TreeGrafter"/>
</dbReference>
<evidence type="ECO:0000256" key="5">
    <source>
        <dbReference type="ARBA" id="ARBA00023054"/>
    </source>
</evidence>
<feature type="coiled-coil region" evidence="10">
    <location>
        <begin position="547"/>
        <end position="606"/>
    </location>
</feature>